<dbReference type="OrthoDB" id="3182995at2759"/>
<feature type="non-terminal residue" evidence="1">
    <location>
        <position position="1"/>
    </location>
</feature>
<evidence type="ECO:0000313" key="1">
    <source>
        <dbReference type="EMBL" id="KAF8880707.1"/>
    </source>
</evidence>
<accession>A0A9P5TI76</accession>
<dbReference type="AlphaFoldDB" id="A0A9P5TI76"/>
<proteinExistence type="predicted"/>
<reference evidence="1" key="1">
    <citation type="submission" date="2020-11" db="EMBL/GenBank/DDBJ databases">
        <authorList>
            <consortium name="DOE Joint Genome Institute"/>
            <person name="Ahrendt S."/>
            <person name="Riley R."/>
            <person name="Andreopoulos W."/>
            <person name="LaButti K."/>
            <person name="Pangilinan J."/>
            <person name="Ruiz-duenas F.J."/>
            <person name="Barrasa J.M."/>
            <person name="Sanchez-Garcia M."/>
            <person name="Camarero S."/>
            <person name="Miyauchi S."/>
            <person name="Serrano A."/>
            <person name="Linde D."/>
            <person name="Babiker R."/>
            <person name="Drula E."/>
            <person name="Ayuso-Fernandez I."/>
            <person name="Pacheco R."/>
            <person name="Padilla G."/>
            <person name="Ferreira P."/>
            <person name="Barriuso J."/>
            <person name="Kellner H."/>
            <person name="Castanera R."/>
            <person name="Alfaro M."/>
            <person name="Ramirez L."/>
            <person name="Pisabarro A.G."/>
            <person name="Kuo A."/>
            <person name="Tritt A."/>
            <person name="Lipzen A."/>
            <person name="He G."/>
            <person name="Yan M."/>
            <person name="Ng V."/>
            <person name="Cullen D."/>
            <person name="Martin F."/>
            <person name="Rosso M.-N."/>
            <person name="Henrissat B."/>
            <person name="Hibbett D."/>
            <person name="Martinez A.T."/>
            <person name="Grigoriev I.V."/>
        </authorList>
    </citation>
    <scope>NUCLEOTIDE SEQUENCE</scope>
    <source>
        <strain evidence="1">AH 44721</strain>
    </source>
</reference>
<evidence type="ECO:0000313" key="2">
    <source>
        <dbReference type="Proteomes" id="UP000724874"/>
    </source>
</evidence>
<keyword evidence="2" id="KW-1185">Reference proteome</keyword>
<dbReference type="EMBL" id="JADNYJ010000138">
    <property type="protein sequence ID" value="KAF8880707.1"/>
    <property type="molecule type" value="Genomic_DNA"/>
</dbReference>
<evidence type="ECO:0008006" key="3">
    <source>
        <dbReference type="Google" id="ProtNLM"/>
    </source>
</evidence>
<comment type="caution">
    <text evidence="1">The sequence shown here is derived from an EMBL/GenBank/DDBJ whole genome shotgun (WGS) entry which is preliminary data.</text>
</comment>
<gene>
    <name evidence="1" type="ORF">CPB84DRAFT_1792366</name>
</gene>
<organism evidence="1 2">
    <name type="scientific">Gymnopilus junonius</name>
    <name type="common">Spectacular rustgill mushroom</name>
    <name type="synonym">Gymnopilus spectabilis subsp. junonius</name>
    <dbReference type="NCBI Taxonomy" id="109634"/>
    <lineage>
        <taxon>Eukaryota</taxon>
        <taxon>Fungi</taxon>
        <taxon>Dikarya</taxon>
        <taxon>Basidiomycota</taxon>
        <taxon>Agaricomycotina</taxon>
        <taxon>Agaricomycetes</taxon>
        <taxon>Agaricomycetidae</taxon>
        <taxon>Agaricales</taxon>
        <taxon>Agaricineae</taxon>
        <taxon>Hymenogastraceae</taxon>
        <taxon>Gymnopilus</taxon>
    </lineage>
</organism>
<sequence length="137" mass="16085">CLDVKGWPVSHVKPWENITIHPKPDPDWADKREDTQWWLPDDPPSYQEYYDDSDGWKSKFYFCENILPGEKQADHEEVELDDIWDLVRNVTSAGIVHGDLRFCNVMQATQDVICPQHECAHHLSVWMIGQAYFWGLL</sequence>
<dbReference type="Proteomes" id="UP000724874">
    <property type="component" value="Unassembled WGS sequence"/>
</dbReference>
<protein>
    <recommendedName>
        <fullName evidence="3">Protein kinase domain-containing protein</fullName>
    </recommendedName>
</protein>
<name>A0A9P5TI76_GYMJU</name>